<organism evidence="1 2">
    <name type="scientific">Allorhizobium ampelinum (strain ATCC BAA-846 / DSM 112012 / S4)</name>
    <name type="common">Agrobacterium vitis (strain S4)</name>
    <dbReference type="NCBI Taxonomy" id="311402"/>
    <lineage>
        <taxon>Bacteria</taxon>
        <taxon>Pseudomonadati</taxon>
        <taxon>Pseudomonadota</taxon>
        <taxon>Alphaproteobacteria</taxon>
        <taxon>Hyphomicrobiales</taxon>
        <taxon>Rhizobiaceae</taxon>
        <taxon>Rhizobium/Agrobacterium group</taxon>
        <taxon>Allorhizobium</taxon>
        <taxon>Allorhizobium ampelinum</taxon>
    </lineage>
</organism>
<evidence type="ECO:0000313" key="1">
    <source>
        <dbReference type="EMBL" id="ACM39990.1"/>
    </source>
</evidence>
<dbReference type="KEGG" id="avi:Avi_7317"/>
<reference evidence="1 2" key="1">
    <citation type="journal article" date="2009" name="J. Bacteriol.">
        <title>Genome sequences of three Agrobacterium biovars help elucidate the evolution of multichromosome genomes in bacteria.</title>
        <authorList>
            <person name="Slater S.C."/>
            <person name="Goldman B.S."/>
            <person name="Goodner B."/>
            <person name="Setubal J.C."/>
            <person name="Farrand S.K."/>
            <person name="Nester E.W."/>
            <person name="Burr T.J."/>
            <person name="Banta L."/>
            <person name="Dickerman A.W."/>
            <person name="Paulsen I."/>
            <person name="Otten L."/>
            <person name="Suen G."/>
            <person name="Welch R."/>
            <person name="Almeida N.F."/>
            <person name="Arnold F."/>
            <person name="Burton O.T."/>
            <person name="Du Z."/>
            <person name="Ewing A."/>
            <person name="Godsy E."/>
            <person name="Heisel S."/>
            <person name="Houmiel K.L."/>
            <person name="Jhaveri J."/>
            <person name="Lu J."/>
            <person name="Miller N.M."/>
            <person name="Norton S."/>
            <person name="Chen Q."/>
            <person name="Phoolcharoen W."/>
            <person name="Ohlin V."/>
            <person name="Ondrusek D."/>
            <person name="Pride N."/>
            <person name="Stricklin S.L."/>
            <person name="Sun J."/>
            <person name="Wheeler C."/>
            <person name="Wilson L."/>
            <person name="Zhu H."/>
            <person name="Wood D.W."/>
        </authorList>
    </citation>
    <scope>NUCLEOTIDE SEQUENCE [LARGE SCALE GENOMIC DNA]</scope>
    <source>
        <strain evidence="2">S4 / ATCC BAA-846</strain>
        <plasmid evidence="1 2">pAtS4e</plasmid>
    </source>
</reference>
<name>B9K542_ALLAM</name>
<dbReference type="AlphaFoldDB" id="B9K542"/>
<proteinExistence type="predicted"/>
<dbReference type="HOGENOM" id="CLU_2839950_0_0_5"/>
<dbReference type="Proteomes" id="UP000001596">
    <property type="component" value="Plasmid pAtS4e"/>
</dbReference>
<accession>B9K542</accession>
<sequence length="65" mass="6986">MRGFTLKTAYVTIKGLEAMRALRKGQAKIFNLTKGIRGQAHIVECSFAVQEVCNRAGSASVLSTG</sequence>
<protein>
    <submittedName>
        <fullName evidence="1">Transposase</fullName>
    </submittedName>
</protein>
<keyword evidence="2" id="KW-1185">Reference proteome</keyword>
<dbReference type="eggNOG" id="COG3316">
    <property type="taxonomic scope" value="Bacteria"/>
</dbReference>
<dbReference type="EMBL" id="CP000638">
    <property type="protein sequence ID" value="ACM39990.1"/>
    <property type="molecule type" value="Genomic_DNA"/>
</dbReference>
<gene>
    <name evidence="1" type="ordered locus">Avi_7317</name>
</gene>
<evidence type="ECO:0000313" key="2">
    <source>
        <dbReference type="Proteomes" id="UP000001596"/>
    </source>
</evidence>
<keyword evidence="1" id="KW-0614">Plasmid</keyword>
<geneLocation type="plasmid" evidence="1 2">
    <name>pAtS4e</name>
</geneLocation>